<dbReference type="PANTHER" id="PTHR12419:SF7">
    <property type="entry name" value="OTU DOMAIN-CONTAINING PROTEIN 3"/>
    <property type="match status" value="1"/>
</dbReference>
<dbReference type="Gene3D" id="3.90.70.80">
    <property type="match status" value="1"/>
</dbReference>
<feature type="compositionally biased region" description="Polar residues" evidence="1">
    <location>
        <begin position="39"/>
        <end position="52"/>
    </location>
</feature>
<dbReference type="Proteomes" id="UP001217089">
    <property type="component" value="Unassembled WGS sequence"/>
</dbReference>
<reference evidence="3 4" key="1">
    <citation type="submission" date="2022-12" db="EMBL/GenBank/DDBJ databases">
        <title>Chromosome-level genome of Tegillarca granosa.</title>
        <authorList>
            <person name="Kim J."/>
        </authorList>
    </citation>
    <scope>NUCLEOTIDE SEQUENCE [LARGE SCALE GENOMIC DNA]</scope>
    <source>
        <strain evidence="3">Teg-2019</strain>
        <tissue evidence="3">Adductor muscle</tissue>
    </source>
</reference>
<feature type="compositionally biased region" description="Low complexity" evidence="1">
    <location>
        <begin position="343"/>
        <end position="358"/>
    </location>
</feature>
<proteinExistence type="predicted"/>
<evidence type="ECO:0000313" key="3">
    <source>
        <dbReference type="EMBL" id="KAJ8319790.1"/>
    </source>
</evidence>
<dbReference type="InterPro" id="IPR003323">
    <property type="entry name" value="OTU_dom"/>
</dbReference>
<protein>
    <recommendedName>
        <fullName evidence="2">OTU domain-containing protein</fullName>
    </recommendedName>
</protein>
<evidence type="ECO:0000256" key="1">
    <source>
        <dbReference type="SAM" id="MobiDB-lite"/>
    </source>
</evidence>
<comment type="caution">
    <text evidence="3">The sequence shown here is derived from an EMBL/GenBank/DDBJ whole genome shotgun (WGS) entry which is preliminary data.</text>
</comment>
<gene>
    <name evidence="3" type="ORF">KUTeg_001377</name>
</gene>
<keyword evidence="4" id="KW-1185">Reference proteome</keyword>
<dbReference type="CDD" id="cd22770">
    <property type="entry name" value="OTU_OTUD3"/>
    <property type="match status" value="1"/>
</dbReference>
<dbReference type="PANTHER" id="PTHR12419">
    <property type="entry name" value="OTU DOMAIN CONTAINING PROTEIN"/>
    <property type="match status" value="1"/>
</dbReference>
<feature type="compositionally biased region" description="Polar residues" evidence="1">
    <location>
        <begin position="303"/>
        <end position="317"/>
    </location>
</feature>
<dbReference type="PROSITE" id="PS50802">
    <property type="entry name" value="OTU"/>
    <property type="match status" value="1"/>
</dbReference>
<evidence type="ECO:0000313" key="4">
    <source>
        <dbReference type="Proteomes" id="UP001217089"/>
    </source>
</evidence>
<dbReference type="InterPro" id="IPR038765">
    <property type="entry name" value="Papain-like_cys_pep_sf"/>
</dbReference>
<dbReference type="Pfam" id="PF02338">
    <property type="entry name" value="OTU"/>
    <property type="match status" value="1"/>
</dbReference>
<feature type="region of interest" description="Disordered" evidence="1">
    <location>
        <begin position="301"/>
        <end position="401"/>
    </location>
</feature>
<feature type="region of interest" description="Disordered" evidence="1">
    <location>
        <begin position="39"/>
        <end position="65"/>
    </location>
</feature>
<organism evidence="3 4">
    <name type="scientific">Tegillarca granosa</name>
    <name type="common">Malaysian cockle</name>
    <name type="synonym">Anadara granosa</name>
    <dbReference type="NCBI Taxonomy" id="220873"/>
    <lineage>
        <taxon>Eukaryota</taxon>
        <taxon>Metazoa</taxon>
        <taxon>Spiralia</taxon>
        <taxon>Lophotrochozoa</taxon>
        <taxon>Mollusca</taxon>
        <taxon>Bivalvia</taxon>
        <taxon>Autobranchia</taxon>
        <taxon>Pteriomorphia</taxon>
        <taxon>Arcoida</taxon>
        <taxon>Arcoidea</taxon>
        <taxon>Arcidae</taxon>
        <taxon>Tegillarca</taxon>
    </lineage>
</organism>
<evidence type="ECO:0000259" key="2">
    <source>
        <dbReference type="PROSITE" id="PS50802"/>
    </source>
</evidence>
<feature type="domain" description="OTU" evidence="2">
    <location>
        <begin position="95"/>
        <end position="221"/>
    </location>
</feature>
<dbReference type="SUPFAM" id="SSF54001">
    <property type="entry name" value="Cysteine proteinases"/>
    <property type="match status" value="1"/>
</dbReference>
<sequence>MYILITDVISWIVLNIPCLISLKIFMSAHRKILLKTEQGQRNMTRTPNNRQDAVSRKKEERAKRDAYRRERKIESYLADDENFPSFSAQLAKIGLQLRDIPGDGNCLFRALGDQLEGHGRNHYKHRFDVANFMMEHRTDFEPFVEDDVPFDRHVNHLKNIGVYAGNDAIVAFARLHQLSVVIHQLGAPFWLIQGCQNPNSNTRQLHIAYHNGDHYSSVGVESEDKQLKNRKHEDNKTVNQGQDGFVRAVRDTQSIEEEVMLATGCMDIEKIQQELLNSNYDVDIAIATLLQIMEMENGKDDTTSLASHQTSTDSGIWSDSTGGSGTNGSVTGTPIKHTREASLGESSGYGSLSSCNGGARPKLNMGKQPQLTAKQKKEVKKMEKKKRAEDRHRQKFLGIKPQVPVSDDEDVVTVVAKDVSMMNI</sequence>
<feature type="compositionally biased region" description="Basic and acidic residues" evidence="1">
    <location>
        <begin position="53"/>
        <end position="65"/>
    </location>
</feature>
<dbReference type="EMBL" id="JARBDR010000141">
    <property type="protein sequence ID" value="KAJ8319790.1"/>
    <property type="molecule type" value="Genomic_DNA"/>
</dbReference>
<name>A0ABQ9FRC7_TEGGR</name>
<dbReference type="InterPro" id="IPR050704">
    <property type="entry name" value="Peptidase_C85-like"/>
</dbReference>
<accession>A0ABQ9FRC7</accession>